<dbReference type="Pfam" id="PF04542">
    <property type="entry name" value="Sigma70_r2"/>
    <property type="match status" value="1"/>
</dbReference>
<gene>
    <name evidence="8" type="ORF">K1Y72_30835</name>
</gene>
<dbReference type="SUPFAM" id="SSF88659">
    <property type="entry name" value="Sigma3 and sigma4 domains of RNA polymerase sigma factors"/>
    <property type="match status" value="1"/>
</dbReference>
<keyword evidence="5" id="KW-0804">Transcription</keyword>
<sequence>MKAPPEAGGATDDAELVTASLHEPERFALLYDRYFGDIHRYLAARLGGETADDLAAETFLIAFRRRADFDAARGGALRPWLYGIATNLVSQHRRTERRRLRALGRIGAEHAADGPEDRVTARVAAEALRPDLVRALRDLAPGDRDVVFLSIFGGLGYDDIARALGIPGGTVGSRLNRARRRLRQALDGRTDTTEENR</sequence>
<protein>
    <submittedName>
        <fullName evidence="8">RNA polymerase sigma factor</fullName>
    </submittedName>
</protein>
<organism evidence="8 9">
    <name type="scientific">Actinomadura parmotrematis</name>
    <dbReference type="NCBI Taxonomy" id="2864039"/>
    <lineage>
        <taxon>Bacteria</taxon>
        <taxon>Bacillati</taxon>
        <taxon>Actinomycetota</taxon>
        <taxon>Actinomycetes</taxon>
        <taxon>Streptosporangiales</taxon>
        <taxon>Thermomonosporaceae</taxon>
        <taxon>Actinomadura</taxon>
    </lineage>
</organism>
<keyword evidence="3" id="KW-0731">Sigma factor</keyword>
<dbReference type="Gene3D" id="1.10.10.10">
    <property type="entry name" value="Winged helix-like DNA-binding domain superfamily/Winged helix DNA-binding domain"/>
    <property type="match status" value="1"/>
</dbReference>
<evidence type="ECO:0000256" key="3">
    <source>
        <dbReference type="ARBA" id="ARBA00023082"/>
    </source>
</evidence>
<keyword evidence="2" id="KW-0805">Transcription regulation</keyword>
<proteinExistence type="inferred from homology"/>
<dbReference type="Gene3D" id="1.10.1740.10">
    <property type="match status" value="1"/>
</dbReference>
<keyword evidence="4" id="KW-0238">DNA-binding</keyword>
<dbReference type="PANTHER" id="PTHR43133">
    <property type="entry name" value="RNA POLYMERASE ECF-TYPE SIGMA FACTO"/>
    <property type="match status" value="1"/>
</dbReference>
<evidence type="ECO:0000256" key="1">
    <source>
        <dbReference type="ARBA" id="ARBA00010641"/>
    </source>
</evidence>
<evidence type="ECO:0000256" key="5">
    <source>
        <dbReference type="ARBA" id="ARBA00023163"/>
    </source>
</evidence>
<dbReference type="PANTHER" id="PTHR43133:SF8">
    <property type="entry name" value="RNA POLYMERASE SIGMA FACTOR HI_1459-RELATED"/>
    <property type="match status" value="1"/>
</dbReference>
<dbReference type="Pfam" id="PF08281">
    <property type="entry name" value="Sigma70_r4_2"/>
    <property type="match status" value="1"/>
</dbReference>
<dbReference type="EMBL" id="JAIBOA010000027">
    <property type="protein sequence ID" value="MBW8486800.1"/>
    <property type="molecule type" value="Genomic_DNA"/>
</dbReference>
<dbReference type="NCBIfam" id="TIGR02937">
    <property type="entry name" value="sigma70-ECF"/>
    <property type="match status" value="1"/>
</dbReference>
<comment type="similarity">
    <text evidence="1">Belongs to the sigma-70 factor family. ECF subfamily.</text>
</comment>
<name>A0ABS7G256_9ACTN</name>
<dbReference type="RefSeq" id="WP_220170042.1">
    <property type="nucleotide sequence ID" value="NZ_JAIBOA010000027.1"/>
</dbReference>
<dbReference type="Proteomes" id="UP000774570">
    <property type="component" value="Unassembled WGS sequence"/>
</dbReference>
<feature type="domain" description="RNA polymerase sigma factor 70 region 4 type 2" evidence="7">
    <location>
        <begin position="132"/>
        <end position="182"/>
    </location>
</feature>
<dbReference type="InterPro" id="IPR036388">
    <property type="entry name" value="WH-like_DNA-bd_sf"/>
</dbReference>
<dbReference type="SUPFAM" id="SSF88946">
    <property type="entry name" value="Sigma2 domain of RNA polymerase sigma factors"/>
    <property type="match status" value="1"/>
</dbReference>
<accession>A0ABS7G256</accession>
<evidence type="ECO:0000313" key="9">
    <source>
        <dbReference type="Proteomes" id="UP000774570"/>
    </source>
</evidence>
<dbReference type="InterPro" id="IPR013324">
    <property type="entry name" value="RNA_pol_sigma_r3/r4-like"/>
</dbReference>
<evidence type="ECO:0000259" key="7">
    <source>
        <dbReference type="Pfam" id="PF08281"/>
    </source>
</evidence>
<dbReference type="InterPro" id="IPR013325">
    <property type="entry name" value="RNA_pol_sigma_r2"/>
</dbReference>
<evidence type="ECO:0000259" key="6">
    <source>
        <dbReference type="Pfam" id="PF04542"/>
    </source>
</evidence>
<dbReference type="InterPro" id="IPR007627">
    <property type="entry name" value="RNA_pol_sigma70_r2"/>
</dbReference>
<evidence type="ECO:0000313" key="8">
    <source>
        <dbReference type="EMBL" id="MBW8486800.1"/>
    </source>
</evidence>
<dbReference type="InterPro" id="IPR014284">
    <property type="entry name" value="RNA_pol_sigma-70_dom"/>
</dbReference>
<evidence type="ECO:0000256" key="4">
    <source>
        <dbReference type="ARBA" id="ARBA00023125"/>
    </source>
</evidence>
<reference evidence="8 9" key="1">
    <citation type="submission" date="2021-07" db="EMBL/GenBank/DDBJ databases">
        <title>Actinomadura sp. PM05-2 isolated from lichen.</title>
        <authorList>
            <person name="Somphong A."/>
            <person name="Phongsopitanun W."/>
            <person name="Tanasupawat S."/>
            <person name="Peongsungnone V."/>
        </authorList>
    </citation>
    <scope>NUCLEOTIDE SEQUENCE [LARGE SCALE GENOMIC DNA]</scope>
    <source>
        <strain evidence="8 9">PM05-2</strain>
    </source>
</reference>
<keyword evidence="9" id="KW-1185">Reference proteome</keyword>
<dbReference type="InterPro" id="IPR013249">
    <property type="entry name" value="RNA_pol_sigma70_r4_t2"/>
</dbReference>
<feature type="domain" description="RNA polymerase sigma-70 region 2" evidence="6">
    <location>
        <begin position="30"/>
        <end position="99"/>
    </location>
</feature>
<dbReference type="InterPro" id="IPR039425">
    <property type="entry name" value="RNA_pol_sigma-70-like"/>
</dbReference>
<evidence type="ECO:0000256" key="2">
    <source>
        <dbReference type="ARBA" id="ARBA00023015"/>
    </source>
</evidence>
<comment type="caution">
    <text evidence="8">The sequence shown here is derived from an EMBL/GenBank/DDBJ whole genome shotgun (WGS) entry which is preliminary data.</text>
</comment>